<sequence length="105" mass="12313">MHESSLLLRRNFGWRVLSNATLRNLRPVEPIVNEIVSLSNIRRLEVDSYDIDEFVEEHNQDRSTEELMELHCVSQQEVMEESLTKEEEVTTKQQPSSAIREMLKA</sequence>
<comment type="caution">
    <text evidence="2">The sequence shown here is derived from an EMBL/GenBank/DDBJ whole genome shotgun (WGS) entry which is preliminary data.</text>
</comment>
<gene>
    <name evidence="2" type="ORF">AVEN_101371_1</name>
    <name evidence="3" type="ORF">AVEN_192843_1</name>
</gene>
<proteinExistence type="predicted"/>
<evidence type="ECO:0000313" key="3">
    <source>
        <dbReference type="EMBL" id="GBN66258.1"/>
    </source>
</evidence>
<dbReference type="EMBL" id="BGPR01140314">
    <property type="protein sequence ID" value="GBN66257.1"/>
    <property type="molecule type" value="Genomic_DNA"/>
</dbReference>
<protein>
    <submittedName>
        <fullName evidence="2">Uncharacterized protein</fullName>
    </submittedName>
</protein>
<keyword evidence="4" id="KW-1185">Reference proteome</keyword>
<reference evidence="2 4" key="1">
    <citation type="journal article" date="2019" name="Sci. Rep.">
        <title>Orb-weaving spider Araneus ventricosus genome elucidates the spidroin gene catalogue.</title>
        <authorList>
            <person name="Kono N."/>
            <person name="Nakamura H."/>
            <person name="Ohtoshi R."/>
            <person name="Moran D.A.P."/>
            <person name="Shinohara A."/>
            <person name="Yoshida Y."/>
            <person name="Fujiwara M."/>
            <person name="Mori M."/>
            <person name="Tomita M."/>
            <person name="Arakawa K."/>
        </authorList>
    </citation>
    <scope>NUCLEOTIDE SEQUENCE [LARGE SCALE GENOMIC DNA]</scope>
</reference>
<evidence type="ECO:0000256" key="1">
    <source>
        <dbReference type="SAM" id="MobiDB-lite"/>
    </source>
</evidence>
<accession>A0A4Y2QSD6</accession>
<organism evidence="2 4">
    <name type="scientific">Araneus ventricosus</name>
    <name type="common">Orbweaver spider</name>
    <name type="synonym">Epeira ventricosa</name>
    <dbReference type="NCBI Taxonomy" id="182803"/>
    <lineage>
        <taxon>Eukaryota</taxon>
        <taxon>Metazoa</taxon>
        <taxon>Ecdysozoa</taxon>
        <taxon>Arthropoda</taxon>
        <taxon>Chelicerata</taxon>
        <taxon>Arachnida</taxon>
        <taxon>Araneae</taxon>
        <taxon>Araneomorphae</taxon>
        <taxon>Entelegynae</taxon>
        <taxon>Araneoidea</taxon>
        <taxon>Araneidae</taxon>
        <taxon>Araneus</taxon>
    </lineage>
</organism>
<dbReference type="EMBL" id="BGPR01140315">
    <property type="protein sequence ID" value="GBN66258.1"/>
    <property type="molecule type" value="Genomic_DNA"/>
</dbReference>
<dbReference type="AlphaFoldDB" id="A0A4Y2QSD6"/>
<evidence type="ECO:0000313" key="2">
    <source>
        <dbReference type="EMBL" id="GBN66257.1"/>
    </source>
</evidence>
<evidence type="ECO:0000313" key="4">
    <source>
        <dbReference type="Proteomes" id="UP000499080"/>
    </source>
</evidence>
<dbReference type="OrthoDB" id="7607518at2759"/>
<feature type="region of interest" description="Disordered" evidence="1">
    <location>
        <begin position="81"/>
        <end position="105"/>
    </location>
</feature>
<name>A0A4Y2QSD6_ARAVE</name>
<dbReference type="Proteomes" id="UP000499080">
    <property type="component" value="Unassembled WGS sequence"/>
</dbReference>